<dbReference type="PROSITE" id="PS00622">
    <property type="entry name" value="HTH_LUXR_1"/>
    <property type="match status" value="1"/>
</dbReference>
<proteinExistence type="predicted"/>
<dbReference type="InterPro" id="IPR036388">
    <property type="entry name" value="WH-like_DNA-bd_sf"/>
</dbReference>
<dbReference type="EMBL" id="JBHSNS010000004">
    <property type="protein sequence ID" value="MFC5729337.1"/>
    <property type="molecule type" value="Genomic_DNA"/>
</dbReference>
<reference evidence="6" key="1">
    <citation type="journal article" date="2019" name="Int. J. Syst. Evol. Microbiol.">
        <title>The Global Catalogue of Microorganisms (GCM) 10K type strain sequencing project: providing services to taxonomists for standard genome sequencing and annotation.</title>
        <authorList>
            <consortium name="The Broad Institute Genomics Platform"/>
            <consortium name="The Broad Institute Genome Sequencing Center for Infectious Disease"/>
            <person name="Wu L."/>
            <person name="Ma J."/>
        </authorList>
    </citation>
    <scope>NUCLEOTIDE SEQUENCE [LARGE SCALE GENOMIC DNA]</scope>
    <source>
        <strain evidence="6">YIM 94188</strain>
    </source>
</reference>
<evidence type="ECO:0000313" key="6">
    <source>
        <dbReference type="Proteomes" id="UP001596072"/>
    </source>
</evidence>
<evidence type="ECO:0000313" key="5">
    <source>
        <dbReference type="EMBL" id="MFC5729337.1"/>
    </source>
</evidence>
<evidence type="ECO:0000259" key="4">
    <source>
        <dbReference type="PROSITE" id="PS50043"/>
    </source>
</evidence>
<dbReference type="Gene3D" id="1.10.10.10">
    <property type="entry name" value="Winged helix-like DNA-binding domain superfamily/Winged helix DNA-binding domain"/>
    <property type="match status" value="1"/>
</dbReference>
<keyword evidence="1" id="KW-0805">Transcription regulation</keyword>
<dbReference type="PRINTS" id="PR00038">
    <property type="entry name" value="HTHLUXR"/>
</dbReference>
<dbReference type="Proteomes" id="UP001596072">
    <property type="component" value="Unassembled WGS sequence"/>
</dbReference>
<sequence length="272" mass="29758">MGDFEGSAESFKRALDGLQSGGNLRDIAQTHGVLGMTYGFAGDLQRAAASHHACLNICEPAEESWYRSYSLWHLGLVVWADDGDLTRAVALEKQSLELKRRMDDRLGVALCLEALAWMHTREDPRRAARLLGAADTLWTMIATSLEAIPGLFPLRQDSEKSAREAMGSEPFTASYAEGTAIDLASAIAYALEEKPATGSIADPEPRTGPIGLTKREHQIAELLATGLTNQDIASKLVISRRTVETHVENILVKLGFTSRTQVAVWIRERSKP</sequence>
<protein>
    <submittedName>
        <fullName evidence="5">LuxR C-terminal-related transcriptional regulator</fullName>
    </submittedName>
</protein>
<organism evidence="5 6">
    <name type="scientific">Nocardioides vastitatis</name>
    <dbReference type="NCBI Taxonomy" id="2568655"/>
    <lineage>
        <taxon>Bacteria</taxon>
        <taxon>Bacillati</taxon>
        <taxon>Actinomycetota</taxon>
        <taxon>Actinomycetes</taxon>
        <taxon>Propionibacteriales</taxon>
        <taxon>Nocardioidaceae</taxon>
        <taxon>Nocardioides</taxon>
    </lineage>
</organism>
<evidence type="ECO:0000256" key="2">
    <source>
        <dbReference type="ARBA" id="ARBA00023125"/>
    </source>
</evidence>
<dbReference type="Pfam" id="PF00196">
    <property type="entry name" value="GerE"/>
    <property type="match status" value="1"/>
</dbReference>
<name>A0ABW0ZH15_9ACTN</name>
<dbReference type="CDD" id="cd06170">
    <property type="entry name" value="LuxR_C_like"/>
    <property type="match status" value="1"/>
</dbReference>
<feature type="domain" description="HTH luxR-type" evidence="4">
    <location>
        <begin position="205"/>
        <end position="270"/>
    </location>
</feature>
<dbReference type="SMART" id="SM00421">
    <property type="entry name" value="HTH_LUXR"/>
    <property type="match status" value="1"/>
</dbReference>
<dbReference type="InterPro" id="IPR000792">
    <property type="entry name" value="Tscrpt_reg_LuxR_C"/>
</dbReference>
<dbReference type="PANTHER" id="PTHR44688">
    <property type="entry name" value="DNA-BINDING TRANSCRIPTIONAL ACTIVATOR DEVR_DOSR"/>
    <property type="match status" value="1"/>
</dbReference>
<dbReference type="SUPFAM" id="SSF46894">
    <property type="entry name" value="C-terminal effector domain of the bipartite response regulators"/>
    <property type="match status" value="1"/>
</dbReference>
<evidence type="ECO:0000256" key="3">
    <source>
        <dbReference type="ARBA" id="ARBA00023163"/>
    </source>
</evidence>
<gene>
    <name evidence="5" type="ORF">ACFPQB_10450</name>
</gene>
<comment type="caution">
    <text evidence="5">The sequence shown here is derived from an EMBL/GenBank/DDBJ whole genome shotgun (WGS) entry which is preliminary data.</text>
</comment>
<dbReference type="InterPro" id="IPR011990">
    <property type="entry name" value="TPR-like_helical_dom_sf"/>
</dbReference>
<dbReference type="RefSeq" id="WP_168798236.1">
    <property type="nucleotide sequence ID" value="NZ_JBHSNS010000004.1"/>
</dbReference>
<keyword evidence="2" id="KW-0238">DNA-binding</keyword>
<dbReference type="Gene3D" id="1.25.40.10">
    <property type="entry name" value="Tetratricopeptide repeat domain"/>
    <property type="match status" value="1"/>
</dbReference>
<keyword evidence="3" id="KW-0804">Transcription</keyword>
<evidence type="ECO:0000256" key="1">
    <source>
        <dbReference type="ARBA" id="ARBA00023015"/>
    </source>
</evidence>
<dbReference type="PROSITE" id="PS50043">
    <property type="entry name" value="HTH_LUXR_2"/>
    <property type="match status" value="1"/>
</dbReference>
<keyword evidence="6" id="KW-1185">Reference proteome</keyword>
<dbReference type="InterPro" id="IPR016032">
    <property type="entry name" value="Sig_transdc_resp-reg_C-effctor"/>
</dbReference>
<dbReference type="SUPFAM" id="SSF48452">
    <property type="entry name" value="TPR-like"/>
    <property type="match status" value="1"/>
</dbReference>
<dbReference type="PANTHER" id="PTHR44688:SF16">
    <property type="entry name" value="DNA-BINDING TRANSCRIPTIONAL ACTIVATOR DEVR_DOSR"/>
    <property type="match status" value="1"/>
</dbReference>
<accession>A0ABW0ZH15</accession>